<dbReference type="Gene3D" id="1.10.287.470">
    <property type="entry name" value="Helix hairpin bin"/>
    <property type="match status" value="1"/>
</dbReference>
<dbReference type="GO" id="GO:0015562">
    <property type="term" value="F:efflux transmembrane transporter activity"/>
    <property type="evidence" value="ECO:0007669"/>
    <property type="project" value="TreeGrafter"/>
</dbReference>
<dbReference type="InterPro" id="IPR058625">
    <property type="entry name" value="MdtA-like_BSH"/>
</dbReference>
<sequence length="364" mass="40796">MSVRGLFLASLLAGISSTALANELTSLQEEIVRPAKLMTIQDPASQSVRTFPGEVKATARTELAFRVSGELIALKVSEGEEVKKDQLLARIDPTDYDVTLQRYEAEYKLAKQQFERIKTMLQRKLVSQSQYDEKAAELSITRAALRQARLNRKYTEIHAPYDGVISQRLVENFQNLQAKQPVLILQSNNKLDIEFQLSEAIISQQTRPEALNYQADVVFDVIPDKIFKAVYRERTTEADPATGAYTITLTMPKPVSLQIYPGMAASVSVDLSKVFFIEQSGFVLPVEAVISDETQPLNSTKRQIWKVDPETMRVHRADVEVGNITSKGLQVTSGLDVGDIVVVAGANYMREGMKVRQWERERGL</sequence>
<dbReference type="Gene3D" id="2.40.30.170">
    <property type="match status" value="1"/>
</dbReference>
<feature type="chain" id="PRO_5030644364" evidence="2">
    <location>
        <begin position="22"/>
        <end position="364"/>
    </location>
</feature>
<name>A0A7U8C4F8_NEPCE</name>
<dbReference type="EMBL" id="AAOW01000009">
    <property type="protein sequence ID" value="EAR61322.1"/>
    <property type="molecule type" value="Genomic_DNA"/>
</dbReference>
<dbReference type="Gene3D" id="2.40.50.100">
    <property type="match status" value="1"/>
</dbReference>
<dbReference type="OrthoDB" id="1185083at2"/>
<keyword evidence="5" id="KW-1185">Reference proteome</keyword>
<dbReference type="PANTHER" id="PTHR30469">
    <property type="entry name" value="MULTIDRUG RESISTANCE PROTEIN MDTA"/>
    <property type="match status" value="1"/>
</dbReference>
<evidence type="ECO:0000313" key="4">
    <source>
        <dbReference type="EMBL" id="EAR61322.1"/>
    </source>
</evidence>
<protein>
    <submittedName>
        <fullName evidence="4">RND efflux system membrane fusion protein</fullName>
    </submittedName>
</protein>
<evidence type="ECO:0000259" key="3">
    <source>
        <dbReference type="Pfam" id="PF25917"/>
    </source>
</evidence>
<comment type="caution">
    <text evidence="4">The sequence shown here is derived from an EMBL/GenBank/DDBJ whole genome shotgun (WGS) entry which is preliminary data.</text>
</comment>
<dbReference type="NCBIfam" id="TIGR01730">
    <property type="entry name" value="RND_mfp"/>
    <property type="match status" value="1"/>
</dbReference>
<dbReference type="AlphaFoldDB" id="A0A7U8C4F8"/>
<dbReference type="Pfam" id="PF25917">
    <property type="entry name" value="BSH_RND"/>
    <property type="match status" value="1"/>
</dbReference>
<gene>
    <name evidence="4" type="ORF">MED92_11364</name>
</gene>
<dbReference type="Gene3D" id="2.40.420.20">
    <property type="match status" value="1"/>
</dbReference>
<evidence type="ECO:0000256" key="2">
    <source>
        <dbReference type="SAM" id="SignalP"/>
    </source>
</evidence>
<dbReference type="RefSeq" id="WP_007019876.1">
    <property type="nucleotide sequence ID" value="NZ_CH724125.1"/>
</dbReference>
<dbReference type="SUPFAM" id="SSF111369">
    <property type="entry name" value="HlyD-like secretion proteins"/>
    <property type="match status" value="1"/>
</dbReference>
<dbReference type="InterPro" id="IPR006143">
    <property type="entry name" value="RND_pump_MFP"/>
</dbReference>
<evidence type="ECO:0000313" key="5">
    <source>
        <dbReference type="Proteomes" id="UP000002171"/>
    </source>
</evidence>
<evidence type="ECO:0000256" key="1">
    <source>
        <dbReference type="ARBA" id="ARBA00009477"/>
    </source>
</evidence>
<reference evidence="4 5" key="1">
    <citation type="submission" date="2006-02" db="EMBL/GenBank/DDBJ databases">
        <authorList>
            <person name="Pinhassi J."/>
            <person name="Pedros-Alio C."/>
            <person name="Ferriera S."/>
            <person name="Johnson J."/>
            <person name="Kravitz S."/>
            <person name="Halpern A."/>
            <person name="Remington K."/>
            <person name="Beeson K."/>
            <person name="Tran B."/>
            <person name="Rogers Y.-H."/>
            <person name="Friedman R."/>
            <person name="Venter J.C."/>
        </authorList>
    </citation>
    <scope>NUCLEOTIDE SEQUENCE [LARGE SCALE GENOMIC DNA]</scope>
    <source>
        <strain evidence="4 5">MED92</strain>
    </source>
</reference>
<feature type="domain" description="Multidrug resistance protein MdtA-like barrel-sandwich hybrid" evidence="3">
    <location>
        <begin position="63"/>
        <end position="180"/>
    </location>
</feature>
<feature type="signal peptide" evidence="2">
    <location>
        <begin position="1"/>
        <end position="21"/>
    </location>
</feature>
<organism evidence="4 5">
    <name type="scientific">Neptuniibacter caesariensis</name>
    <dbReference type="NCBI Taxonomy" id="207954"/>
    <lineage>
        <taxon>Bacteria</taxon>
        <taxon>Pseudomonadati</taxon>
        <taxon>Pseudomonadota</taxon>
        <taxon>Gammaproteobacteria</taxon>
        <taxon>Oceanospirillales</taxon>
        <taxon>Oceanospirillaceae</taxon>
        <taxon>Neptuniibacter</taxon>
    </lineage>
</organism>
<dbReference type="Proteomes" id="UP000002171">
    <property type="component" value="Unassembled WGS sequence"/>
</dbReference>
<accession>A0A7U8C4F8</accession>
<dbReference type="GO" id="GO:1990281">
    <property type="term" value="C:efflux pump complex"/>
    <property type="evidence" value="ECO:0007669"/>
    <property type="project" value="TreeGrafter"/>
</dbReference>
<keyword evidence="2" id="KW-0732">Signal</keyword>
<comment type="similarity">
    <text evidence="1">Belongs to the membrane fusion protein (MFP) (TC 8.A.1) family.</text>
</comment>
<dbReference type="PANTHER" id="PTHR30469:SF20">
    <property type="entry name" value="EFFLUX RND TRANSPORTER PERIPLASMIC ADAPTOR SUBUNIT"/>
    <property type="match status" value="1"/>
</dbReference>
<proteinExistence type="inferred from homology"/>